<dbReference type="Gene3D" id="2.40.150.20">
    <property type="entry name" value="Ribosomal protein L14"/>
    <property type="match status" value="1"/>
</dbReference>
<keyword evidence="5" id="KW-1185">Reference proteome</keyword>
<dbReference type="CDD" id="cd00337">
    <property type="entry name" value="Ribosomal_uL14"/>
    <property type="match status" value="1"/>
</dbReference>
<dbReference type="GO" id="GO:1990904">
    <property type="term" value="C:ribonucleoprotein complex"/>
    <property type="evidence" value="ECO:0007669"/>
    <property type="project" value="UniProtKB-KW"/>
</dbReference>
<keyword evidence="3" id="KW-0687">Ribonucleoprotein</keyword>
<dbReference type="EMBL" id="CYKH01002252">
    <property type="protein sequence ID" value="CUI15566.1"/>
    <property type="molecule type" value="Genomic_DNA"/>
</dbReference>
<sequence>MLRRTFLTRAAPAAAVAAAAGDEAAKLPAGNPISKSWYRSGLQIRRAASYRSRWGTGAEGVYTGVNLADQVKLHCVDNTNCKHVRLITKSAGERIAHNHVFAGVSHRVTVQRFRSGGATKQKVKPGTVYWVCLLSRRQSNTRHSGLRTNFDRNTCILMNDQRVPVGSRIMYCAGRHVNHKYHLKAAVLANFFV</sequence>
<dbReference type="Proteomes" id="UP000051952">
    <property type="component" value="Unassembled WGS sequence"/>
</dbReference>
<dbReference type="AlphaFoldDB" id="A0A0S4KLR4"/>
<dbReference type="GO" id="GO:0005840">
    <property type="term" value="C:ribosome"/>
    <property type="evidence" value="ECO:0007669"/>
    <property type="project" value="UniProtKB-KW"/>
</dbReference>
<dbReference type="GO" id="GO:0006412">
    <property type="term" value="P:translation"/>
    <property type="evidence" value="ECO:0007669"/>
    <property type="project" value="InterPro"/>
</dbReference>
<organism evidence="4 5">
    <name type="scientific">Bodo saltans</name>
    <name type="common">Flagellated protozoan</name>
    <dbReference type="NCBI Taxonomy" id="75058"/>
    <lineage>
        <taxon>Eukaryota</taxon>
        <taxon>Discoba</taxon>
        <taxon>Euglenozoa</taxon>
        <taxon>Kinetoplastea</taxon>
        <taxon>Metakinetoplastina</taxon>
        <taxon>Eubodonida</taxon>
        <taxon>Bodonidae</taxon>
        <taxon>Bodo</taxon>
    </lineage>
</organism>
<evidence type="ECO:0000256" key="3">
    <source>
        <dbReference type="ARBA" id="ARBA00023274"/>
    </source>
</evidence>
<proteinExistence type="inferred from homology"/>
<keyword evidence="2 4" id="KW-0689">Ribosomal protein</keyword>
<dbReference type="OrthoDB" id="274765at2759"/>
<name>A0A0S4KLR4_BODSA</name>
<dbReference type="InterPro" id="IPR000218">
    <property type="entry name" value="Ribosomal_uL14"/>
</dbReference>
<evidence type="ECO:0000313" key="4">
    <source>
        <dbReference type="EMBL" id="CUI15566.1"/>
    </source>
</evidence>
<comment type="similarity">
    <text evidence="1">Belongs to the universal ribosomal protein uL14 family.</text>
</comment>
<dbReference type="SUPFAM" id="SSF50193">
    <property type="entry name" value="Ribosomal protein L14"/>
    <property type="match status" value="1"/>
</dbReference>
<dbReference type="Pfam" id="PF00238">
    <property type="entry name" value="Ribosomal_L14"/>
    <property type="match status" value="1"/>
</dbReference>
<evidence type="ECO:0000313" key="5">
    <source>
        <dbReference type="Proteomes" id="UP000051952"/>
    </source>
</evidence>
<accession>A0A0S4KLR4</accession>
<reference evidence="5" key="1">
    <citation type="submission" date="2015-09" db="EMBL/GenBank/DDBJ databases">
        <authorList>
            <consortium name="Pathogen Informatics"/>
        </authorList>
    </citation>
    <scope>NUCLEOTIDE SEQUENCE [LARGE SCALE GENOMIC DNA]</scope>
    <source>
        <strain evidence="5">Lake Konstanz</strain>
    </source>
</reference>
<dbReference type="SMART" id="SM01374">
    <property type="entry name" value="Ribosomal_L14"/>
    <property type="match status" value="1"/>
</dbReference>
<dbReference type="InterPro" id="IPR036853">
    <property type="entry name" value="Ribosomal_uL14_sf"/>
</dbReference>
<evidence type="ECO:0000256" key="1">
    <source>
        <dbReference type="ARBA" id="ARBA00010745"/>
    </source>
</evidence>
<dbReference type="OMA" id="NTCILMN"/>
<evidence type="ECO:0000256" key="2">
    <source>
        <dbReference type="ARBA" id="ARBA00022980"/>
    </source>
</evidence>
<dbReference type="GO" id="GO:0003735">
    <property type="term" value="F:structural constituent of ribosome"/>
    <property type="evidence" value="ECO:0007669"/>
    <property type="project" value="InterPro"/>
</dbReference>
<dbReference type="VEuPathDB" id="TriTrypDB:BSAL_48445"/>
<protein>
    <submittedName>
        <fullName evidence="4">Ribosomal protein L14, putative</fullName>
    </submittedName>
</protein>
<gene>
    <name evidence="4" type="ORF">BSAL_48445</name>
</gene>